<comment type="caution">
    <text evidence="3">The sequence shown here is derived from an EMBL/GenBank/DDBJ whole genome shotgun (WGS) entry which is preliminary data.</text>
</comment>
<proteinExistence type="predicted"/>
<accession>A0AAE0NWA4</accession>
<name>A0AAE0NWA4_SORBR</name>
<feature type="transmembrane region" description="Helical" evidence="2">
    <location>
        <begin position="97"/>
        <end position="121"/>
    </location>
</feature>
<evidence type="ECO:0000313" key="4">
    <source>
        <dbReference type="Proteomes" id="UP001281003"/>
    </source>
</evidence>
<organism evidence="3 4">
    <name type="scientific">Sordaria brevicollis</name>
    <dbReference type="NCBI Taxonomy" id="83679"/>
    <lineage>
        <taxon>Eukaryota</taxon>
        <taxon>Fungi</taxon>
        <taxon>Dikarya</taxon>
        <taxon>Ascomycota</taxon>
        <taxon>Pezizomycotina</taxon>
        <taxon>Sordariomycetes</taxon>
        <taxon>Sordariomycetidae</taxon>
        <taxon>Sordariales</taxon>
        <taxon>Sordariaceae</taxon>
        <taxon>Sordaria</taxon>
    </lineage>
</organism>
<feature type="transmembrane region" description="Helical" evidence="2">
    <location>
        <begin position="133"/>
        <end position="159"/>
    </location>
</feature>
<evidence type="ECO:0000256" key="1">
    <source>
        <dbReference type="SAM" id="MobiDB-lite"/>
    </source>
</evidence>
<dbReference type="Proteomes" id="UP001281003">
    <property type="component" value="Unassembled WGS sequence"/>
</dbReference>
<dbReference type="InterPro" id="IPR021514">
    <property type="entry name" value="DUF3176"/>
</dbReference>
<reference evidence="3" key="2">
    <citation type="submission" date="2023-07" db="EMBL/GenBank/DDBJ databases">
        <authorList>
            <consortium name="Lawrence Berkeley National Laboratory"/>
            <person name="Haridas S."/>
            <person name="Hensen N."/>
            <person name="Bonometti L."/>
            <person name="Westerberg I."/>
            <person name="Brannstrom I.O."/>
            <person name="Guillou S."/>
            <person name="Cros-Aarteil S."/>
            <person name="Calhoun S."/>
            <person name="Kuo A."/>
            <person name="Mondo S."/>
            <person name="Pangilinan J."/>
            <person name="Riley R."/>
            <person name="LaButti K."/>
            <person name="Andreopoulos B."/>
            <person name="Lipzen A."/>
            <person name="Chen C."/>
            <person name="Yanf M."/>
            <person name="Daum C."/>
            <person name="Ng V."/>
            <person name="Clum A."/>
            <person name="Steindorff A."/>
            <person name="Ohm R."/>
            <person name="Martin F."/>
            <person name="Silar P."/>
            <person name="Natvig D."/>
            <person name="Lalanne C."/>
            <person name="Gautier V."/>
            <person name="Ament-velasquez S.L."/>
            <person name="Kruys A."/>
            <person name="Hutchinson M.I."/>
            <person name="Powell A.J."/>
            <person name="Barry K."/>
            <person name="Miller A.N."/>
            <person name="Grigoriev I.V."/>
            <person name="Debuchy R."/>
            <person name="Gladieux P."/>
            <person name="Thoren M.H."/>
            <person name="Johannesson H."/>
        </authorList>
    </citation>
    <scope>NUCLEOTIDE SEQUENCE</scope>
    <source>
        <strain evidence="3">FGSC 1904</strain>
    </source>
</reference>
<feature type="compositionally biased region" description="Polar residues" evidence="1">
    <location>
        <begin position="34"/>
        <end position="46"/>
    </location>
</feature>
<evidence type="ECO:0000256" key="2">
    <source>
        <dbReference type="SAM" id="Phobius"/>
    </source>
</evidence>
<protein>
    <submittedName>
        <fullName evidence="3">Uncharacterized protein</fullName>
    </submittedName>
</protein>
<dbReference type="AlphaFoldDB" id="A0AAE0NWA4"/>
<dbReference type="PANTHER" id="PTHR35394:SF5">
    <property type="entry name" value="DUF3176 DOMAIN-CONTAINING PROTEIN"/>
    <property type="match status" value="1"/>
</dbReference>
<gene>
    <name evidence="3" type="ORF">B0T20DRAFT_457341</name>
</gene>
<sequence>MDSHTSTSNSAAPADGRYSVSEISACSTICLPLNQEQEPSDSTPLSPESPIYDRRPTDQHEPHNDCIIPQRIVPRRILQSSTRPSQYSAWQRWGSSWFWELSAMTLSCLSLVLTLGILYFFDGKPLESWPLYFSLGTIISTLAQVSRTSLAFAITPCLGQAKWNWFSQKEDDVLVFRTFDEASRGPLGSLQLLWKLKFRHLASLGALITVIMFGYDPFVQAIVDNSGDQVLLTGSSKARIRASSRICVGEEQATGTQITLTNTNGSMGPDNVVLEERALIADFGLTLAIYDGFVNKSSALTNPYQAPFFCETGNCTFQSFDSLAVCTRCVNVSDRIGREIGYEGMNTFTKYTLPYGLEIMNYDGVKQPESDYTTAIPDGTKVRRIYGGPNQPATAGGPSPNQTIVQVTANRSESISFESFNTTFIVFRIIQSAPEFVDNLSPWNTTFPLAMECGLSFCVNRYESKVNMGILHESILDSWEEWAHPSLLPEDEMFGSSITNKEQEENWIDPFNHTLGSPVSSQQPPGKLWDFLRADLLLAAHSDSNTLNSGTLSVSNNLSFFNITHITIASTIDWFTKVLAPEPLRYPDTAGNGIGNPVAGAIAKSTNLTSTFDNVARSMTAWIRENEGEWVTESSTTKWVFRFRIRWPFVTVPVAVMMASAFYLGLTIWQTRKNDIDPWKEDALAAITHGLDQESRAKIGQAERVGLRNEAAMGMKVTLRQGMYGEVELRDVGKEG</sequence>
<feature type="transmembrane region" description="Helical" evidence="2">
    <location>
        <begin position="198"/>
        <end position="215"/>
    </location>
</feature>
<keyword evidence="2" id="KW-1133">Transmembrane helix</keyword>
<feature type="region of interest" description="Disordered" evidence="1">
    <location>
        <begin position="34"/>
        <end position="65"/>
    </location>
</feature>
<keyword evidence="2" id="KW-0472">Membrane</keyword>
<keyword evidence="2" id="KW-0812">Transmembrane</keyword>
<dbReference type="Pfam" id="PF11374">
    <property type="entry name" value="DUF3176"/>
    <property type="match status" value="1"/>
</dbReference>
<evidence type="ECO:0000313" key="3">
    <source>
        <dbReference type="EMBL" id="KAK3388769.1"/>
    </source>
</evidence>
<dbReference type="PANTHER" id="PTHR35394">
    <property type="entry name" value="DUF3176 DOMAIN-CONTAINING PROTEIN"/>
    <property type="match status" value="1"/>
</dbReference>
<keyword evidence="4" id="KW-1185">Reference proteome</keyword>
<feature type="transmembrane region" description="Helical" evidence="2">
    <location>
        <begin position="647"/>
        <end position="666"/>
    </location>
</feature>
<reference evidence="3" key="1">
    <citation type="journal article" date="2023" name="Mol. Phylogenet. Evol.">
        <title>Genome-scale phylogeny and comparative genomics of the fungal order Sordariales.</title>
        <authorList>
            <person name="Hensen N."/>
            <person name="Bonometti L."/>
            <person name="Westerberg I."/>
            <person name="Brannstrom I.O."/>
            <person name="Guillou S."/>
            <person name="Cros-Aarteil S."/>
            <person name="Calhoun S."/>
            <person name="Haridas S."/>
            <person name="Kuo A."/>
            <person name="Mondo S."/>
            <person name="Pangilinan J."/>
            <person name="Riley R."/>
            <person name="LaButti K."/>
            <person name="Andreopoulos B."/>
            <person name="Lipzen A."/>
            <person name="Chen C."/>
            <person name="Yan M."/>
            <person name="Daum C."/>
            <person name="Ng V."/>
            <person name="Clum A."/>
            <person name="Steindorff A."/>
            <person name="Ohm R.A."/>
            <person name="Martin F."/>
            <person name="Silar P."/>
            <person name="Natvig D.O."/>
            <person name="Lalanne C."/>
            <person name="Gautier V."/>
            <person name="Ament-Velasquez S.L."/>
            <person name="Kruys A."/>
            <person name="Hutchinson M.I."/>
            <person name="Powell A.J."/>
            <person name="Barry K."/>
            <person name="Miller A.N."/>
            <person name="Grigoriev I.V."/>
            <person name="Debuchy R."/>
            <person name="Gladieux P."/>
            <person name="Hiltunen Thoren M."/>
            <person name="Johannesson H."/>
        </authorList>
    </citation>
    <scope>NUCLEOTIDE SEQUENCE</scope>
    <source>
        <strain evidence="3">FGSC 1904</strain>
    </source>
</reference>
<dbReference type="EMBL" id="JAUTDP010000015">
    <property type="protein sequence ID" value="KAK3388769.1"/>
    <property type="molecule type" value="Genomic_DNA"/>
</dbReference>
<feature type="compositionally biased region" description="Basic and acidic residues" evidence="1">
    <location>
        <begin position="51"/>
        <end position="64"/>
    </location>
</feature>